<dbReference type="EMBL" id="MN740297">
    <property type="protein sequence ID" value="QHT98890.1"/>
    <property type="molecule type" value="Genomic_DNA"/>
</dbReference>
<sequence>MTSQQTDDMINDIISNEKMEPTEEELNDFKNFVNDWFKYDDQIRKLVIAIKERKNYQRVLNTKIQDFMTKFNYNDLNTQYGRIKANTKNVKVPIKITDIRERILKYKELSGEDLLKQIFEEDRQIVTKKNIKRIIPKVSITL</sequence>
<proteinExistence type="predicted"/>
<protein>
    <submittedName>
        <fullName evidence="1">Uncharacterized protein</fullName>
    </submittedName>
</protein>
<accession>A0A6C0J289</accession>
<evidence type="ECO:0000313" key="1">
    <source>
        <dbReference type="EMBL" id="QHT98890.1"/>
    </source>
</evidence>
<dbReference type="AlphaFoldDB" id="A0A6C0J289"/>
<reference evidence="1" key="1">
    <citation type="journal article" date="2020" name="Nature">
        <title>Giant virus diversity and host interactions through global metagenomics.</title>
        <authorList>
            <person name="Schulz F."/>
            <person name="Roux S."/>
            <person name="Paez-Espino D."/>
            <person name="Jungbluth S."/>
            <person name="Walsh D.A."/>
            <person name="Denef V.J."/>
            <person name="McMahon K.D."/>
            <person name="Konstantinidis K.T."/>
            <person name="Eloe-Fadrosh E.A."/>
            <person name="Kyrpides N.C."/>
            <person name="Woyke T."/>
        </authorList>
    </citation>
    <scope>NUCLEOTIDE SEQUENCE</scope>
    <source>
        <strain evidence="1">GVMAG-M-3300025695-21</strain>
    </source>
</reference>
<organism evidence="1">
    <name type="scientific">viral metagenome</name>
    <dbReference type="NCBI Taxonomy" id="1070528"/>
    <lineage>
        <taxon>unclassified sequences</taxon>
        <taxon>metagenomes</taxon>
        <taxon>organismal metagenomes</taxon>
    </lineage>
</organism>
<name>A0A6C0J289_9ZZZZ</name>